<keyword evidence="2" id="KW-1185">Reference proteome</keyword>
<dbReference type="Pfam" id="PF01263">
    <property type="entry name" value="Aldose_epim"/>
    <property type="match status" value="1"/>
</dbReference>
<gene>
    <name evidence="1" type="ORF">ABID37_003954</name>
</gene>
<protein>
    <submittedName>
        <fullName evidence="1">Aldose 1-epimerase</fullName>
        <ecNumber evidence="1">5.1.3.3</ecNumber>
    </submittedName>
</protein>
<dbReference type="CDD" id="cd09021">
    <property type="entry name" value="Aldose_epim_Ec_YphB"/>
    <property type="match status" value="1"/>
</dbReference>
<name>A0ABV2N3U6_9HYPH</name>
<reference evidence="1 2" key="1">
    <citation type="submission" date="2024-06" db="EMBL/GenBank/DDBJ databases">
        <title>Genomic Encyclopedia of Type Strains, Phase IV (KMG-IV): sequencing the most valuable type-strain genomes for metagenomic binning, comparative biology and taxonomic classification.</title>
        <authorList>
            <person name="Goeker M."/>
        </authorList>
    </citation>
    <scope>NUCLEOTIDE SEQUENCE [LARGE SCALE GENOMIC DNA]</scope>
    <source>
        <strain evidence="1 2">DSM 27865</strain>
    </source>
</reference>
<dbReference type="EC" id="5.1.3.3" evidence="1"/>
<comment type="caution">
    <text evidence="1">The sequence shown here is derived from an EMBL/GenBank/DDBJ whole genome shotgun (WGS) entry which is preliminary data.</text>
</comment>
<dbReference type="SUPFAM" id="SSF74650">
    <property type="entry name" value="Galactose mutarotase-like"/>
    <property type="match status" value="1"/>
</dbReference>
<accession>A0ABV2N3U6</accession>
<dbReference type="InterPro" id="IPR008183">
    <property type="entry name" value="Aldose_1/G6P_1-epimerase"/>
</dbReference>
<organism evidence="1 2">
    <name type="scientific">Aquamicrobium terrae</name>
    <dbReference type="NCBI Taxonomy" id="1324945"/>
    <lineage>
        <taxon>Bacteria</taxon>
        <taxon>Pseudomonadati</taxon>
        <taxon>Pseudomonadota</taxon>
        <taxon>Alphaproteobacteria</taxon>
        <taxon>Hyphomicrobiales</taxon>
        <taxon>Phyllobacteriaceae</taxon>
        <taxon>Aquamicrobium</taxon>
    </lineage>
</organism>
<evidence type="ECO:0000313" key="1">
    <source>
        <dbReference type="EMBL" id="MET3793716.1"/>
    </source>
</evidence>
<dbReference type="Proteomes" id="UP001549076">
    <property type="component" value="Unassembled WGS sequence"/>
</dbReference>
<evidence type="ECO:0000313" key="2">
    <source>
        <dbReference type="Proteomes" id="UP001549076"/>
    </source>
</evidence>
<proteinExistence type="predicted"/>
<dbReference type="EMBL" id="JBEPML010000016">
    <property type="protein sequence ID" value="MET3793716.1"/>
    <property type="molecule type" value="Genomic_DNA"/>
</dbReference>
<sequence length="304" mass="33166">MTEAHAMDGTGLIELRSSTMTAHLRLQGGAMLSLWWGAGENGVPLLRPSLPDGTAPIDTAGFPLVPFGNRLGSNRFSCGGKTYALEPNSDLDPLYIHGDGWLERWSLQDQGTSGATLAYRHRGTNGPYRYLAEQRFSLDDERLSLRLAVTNEGDDTLPFGLGWHPYFVLADDTTLQFSASSVRPEGAGSLPGPAVIPAGAFDFGKARRFPAARLNNGYSGWDGTALIRYPRHALELEVSADPVFAHAFLYAPFGEANAGFFCFEPMSHMADDHNRDGFGDLRLLEPGQRLEGSIRLAPRSRRPD</sequence>
<dbReference type="InterPro" id="IPR014718">
    <property type="entry name" value="GH-type_carb-bd"/>
</dbReference>
<dbReference type="InterPro" id="IPR011013">
    <property type="entry name" value="Gal_mutarotase_sf_dom"/>
</dbReference>
<dbReference type="Gene3D" id="2.70.98.10">
    <property type="match status" value="1"/>
</dbReference>
<keyword evidence="1" id="KW-0413">Isomerase</keyword>
<dbReference type="GO" id="GO:0004034">
    <property type="term" value="F:aldose 1-epimerase activity"/>
    <property type="evidence" value="ECO:0007669"/>
    <property type="project" value="UniProtKB-EC"/>
</dbReference>